<evidence type="ECO:0000313" key="11">
    <source>
        <dbReference type="Proteomes" id="UP000594260"/>
    </source>
</evidence>
<dbReference type="EnsemblMetazoa" id="XM_022804250">
    <property type="protein sequence ID" value="XP_022659985"/>
    <property type="gene ID" value="LOC111249848"/>
</dbReference>
<comment type="subcellular location">
    <subcellularLocation>
        <location evidence="1">Nucleus</location>
    </subcellularLocation>
</comment>
<dbReference type="GO" id="GO:0005634">
    <property type="term" value="C:nucleus"/>
    <property type="evidence" value="ECO:0007669"/>
    <property type="project" value="UniProtKB-SubCell"/>
</dbReference>
<dbReference type="InParanoid" id="A0A7M7MGF1"/>
<evidence type="ECO:0000259" key="9">
    <source>
        <dbReference type="PROSITE" id="PS50217"/>
    </source>
</evidence>
<feature type="compositionally biased region" description="Low complexity" evidence="8">
    <location>
        <begin position="32"/>
        <end position="43"/>
    </location>
</feature>
<dbReference type="InterPro" id="IPR040223">
    <property type="entry name" value="PAR_bZIP"/>
</dbReference>
<keyword evidence="4" id="KW-0238">DNA-binding</keyword>
<dbReference type="GeneID" id="111249848"/>
<dbReference type="PANTHER" id="PTHR11988:SF27">
    <property type="entry name" value="GH27708P"/>
    <property type="match status" value="1"/>
</dbReference>
<comment type="similarity">
    <text evidence="2">Belongs to the bZIP family. PAR subfamily.</text>
</comment>
<sequence>MNCSPAQSSGLTSRSGTGLYDDMSSGSSRQNTPTPSASTSTSGAAGGHGSLVIIGSAANNTHGGTPLSSHYQNSQTAGGGFRRIIEHPIHTSEPSDSGDEERRRGSAVTWTPVKSVITSRLVAERSRTTAISAVSSAGDELNLPLSSSDKRDTTSSSSVSNEFPSPISYMAILHQHTACSGSGGGSEHHNNQGTAMPHNEAIHLPQQHHANAISAASHNGHLTWERNLSDIKLEYMDLDDFLQEGGSRCIRQPQLAGGAHLQQQRQQQQLVAYGQQRQSNDDLGGTASHRSSLQRARCEQNMYSGYSNIQSLAEQFVKEVKPAPEGAASLVNVECTFTRNDLALATIPGQEDFDPSNHSFSEDELKPQPIIKKSRKQFVPPEHKDEKYWARRQKNNIAAKRSREVRRVKENQIVLRASFLEKENLALREEVRKLLQENEILLQRLHKYEN</sequence>
<reference evidence="10" key="1">
    <citation type="submission" date="2021-01" db="UniProtKB">
        <authorList>
            <consortium name="EnsemblMetazoa"/>
        </authorList>
    </citation>
    <scope>IDENTIFICATION</scope>
</reference>
<evidence type="ECO:0000256" key="1">
    <source>
        <dbReference type="ARBA" id="ARBA00004123"/>
    </source>
</evidence>
<evidence type="ECO:0000256" key="3">
    <source>
        <dbReference type="ARBA" id="ARBA00023015"/>
    </source>
</evidence>
<accession>A0A7M7MGF1</accession>
<organism evidence="10 11">
    <name type="scientific">Varroa destructor</name>
    <name type="common">Honeybee mite</name>
    <dbReference type="NCBI Taxonomy" id="109461"/>
    <lineage>
        <taxon>Eukaryota</taxon>
        <taxon>Metazoa</taxon>
        <taxon>Ecdysozoa</taxon>
        <taxon>Arthropoda</taxon>
        <taxon>Chelicerata</taxon>
        <taxon>Arachnida</taxon>
        <taxon>Acari</taxon>
        <taxon>Parasitiformes</taxon>
        <taxon>Mesostigmata</taxon>
        <taxon>Gamasina</taxon>
        <taxon>Dermanyssoidea</taxon>
        <taxon>Varroidae</taxon>
        <taxon>Varroa</taxon>
    </lineage>
</organism>
<dbReference type="GO" id="GO:0000978">
    <property type="term" value="F:RNA polymerase II cis-regulatory region sequence-specific DNA binding"/>
    <property type="evidence" value="ECO:0007669"/>
    <property type="project" value="TreeGrafter"/>
</dbReference>
<dbReference type="PROSITE" id="PS50217">
    <property type="entry name" value="BZIP"/>
    <property type="match status" value="1"/>
</dbReference>
<keyword evidence="5" id="KW-0804">Transcription</keyword>
<dbReference type="AlphaFoldDB" id="A0A7M7MGF1"/>
<feature type="region of interest" description="Disordered" evidence="8">
    <location>
        <begin position="1"/>
        <end position="48"/>
    </location>
</feature>
<feature type="coiled-coil region" evidence="7">
    <location>
        <begin position="417"/>
        <end position="444"/>
    </location>
</feature>
<evidence type="ECO:0000256" key="6">
    <source>
        <dbReference type="ARBA" id="ARBA00023242"/>
    </source>
</evidence>
<evidence type="ECO:0000256" key="7">
    <source>
        <dbReference type="SAM" id="Coils"/>
    </source>
</evidence>
<keyword evidence="7" id="KW-0175">Coiled coil</keyword>
<evidence type="ECO:0000256" key="5">
    <source>
        <dbReference type="ARBA" id="ARBA00023163"/>
    </source>
</evidence>
<protein>
    <recommendedName>
        <fullName evidence="9">BZIP domain-containing protein</fullName>
    </recommendedName>
</protein>
<dbReference type="InterPro" id="IPR046347">
    <property type="entry name" value="bZIP_sf"/>
</dbReference>
<feature type="region of interest" description="Disordered" evidence="8">
    <location>
        <begin position="140"/>
        <end position="161"/>
    </location>
</feature>
<dbReference type="Pfam" id="PF07716">
    <property type="entry name" value="bZIP_2"/>
    <property type="match status" value="1"/>
</dbReference>
<keyword evidence="11" id="KW-1185">Reference proteome</keyword>
<proteinExistence type="inferred from homology"/>
<keyword evidence="6" id="KW-0539">Nucleus</keyword>
<dbReference type="RefSeq" id="XP_022659985.1">
    <property type="nucleotide sequence ID" value="XM_022804250.1"/>
</dbReference>
<dbReference type="InterPro" id="IPR004827">
    <property type="entry name" value="bZIP"/>
</dbReference>
<evidence type="ECO:0000256" key="4">
    <source>
        <dbReference type="ARBA" id="ARBA00023125"/>
    </source>
</evidence>
<dbReference type="FunFam" id="1.20.5.170:FF:000007">
    <property type="entry name" value="hepatic leukemia factor isoform X2"/>
    <property type="match status" value="1"/>
</dbReference>
<dbReference type="PANTHER" id="PTHR11988">
    <property type="entry name" value="THYROTROPH EMBRYONIC FACTOR RELATED"/>
    <property type="match status" value="1"/>
</dbReference>
<evidence type="ECO:0000313" key="10">
    <source>
        <dbReference type="EnsemblMetazoa" id="XP_022659985"/>
    </source>
</evidence>
<dbReference type="GO" id="GO:0000981">
    <property type="term" value="F:DNA-binding transcription factor activity, RNA polymerase II-specific"/>
    <property type="evidence" value="ECO:0007669"/>
    <property type="project" value="TreeGrafter"/>
</dbReference>
<dbReference type="OrthoDB" id="6022300at2759"/>
<dbReference type="Proteomes" id="UP000594260">
    <property type="component" value="Unplaced"/>
</dbReference>
<feature type="region of interest" description="Disordered" evidence="8">
    <location>
        <begin position="89"/>
        <end position="108"/>
    </location>
</feature>
<dbReference type="CDD" id="cd14695">
    <property type="entry name" value="bZIP_HLF"/>
    <property type="match status" value="1"/>
</dbReference>
<feature type="domain" description="BZIP" evidence="9">
    <location>
        <begin position="385"/>
        <end position="448"/>
    </location>
</feature>
<dbReference type="SMART" id="SM00338">
    <property type="entry name" value="BRLZ"/>
    <property type="match status" value="1"/>
</dbReference>
<feature type="compositionally biased region" description="Low complexity" evidence="8">
    <location>
        <begin position="8"/>
        <end position="19"/>
    </location>
</feature>
<evidence type="ECO:0000256" key="2">
    <source>
        <dbReference type="ARBA" id="ARBA00009208"/>
    </source>
</evidence>
<name>A0A7M7MGF1_VARDE</name>
<evidence type="ECO:0000256" key="8">
    <source>
        <dbReference type="SAM" id="MobiDB-lite"/>
    </source>
</evidence>
<keyword evidence="3" id="KW-0805">Transcription regulation</keyword>
<dbReference type="KEGG" id="vde:111249848"/>
<dbReference type="SUPFAM" id="SSF57959">
    <property type="entry name" value="Leucine zipper domain"/>
    <property type="match status" value="1"/>
</dbReference>
<dbReference type="Gene3D" id="1.20.5.170">
    <property type="match status" value="1"/>
</dbReference>